<dbReference type="PANTHER" id="PTHR11839">
    <property type="entry name" value="UDP/ADP-SUGAR PYROPHOSPHATASE"/>
    <property type="match status" value="1"/>
</dbReference>
<dbReference type="EMBL" id="SJON01000009">
    <property type="protein sequence ID" value="TCB86148.1"/>
    <property type="molecule type" value="Genomic_DNA"/>
</dbReference>
<comment type="cofactor">
    <cofactor evidence="2 9">
        <name>Mg(2+)</name>
        <dbReference type="ChEBI" id="CHEBI:18420"/>
    </cofactor>
</comment>
<evidence type="ECO:0000256" key="3">
    <source>
        <dbReference type="ARBA" id="ARBA00007275"/>
    </source>
</evidence>
<dbReference type="GO" id="GO:0019693">
    <property type="term" value="P:ribose phosphate metabolic process"/>
    <property type="evidence" value="ECO:0007669"/>
    <property type="project" value="TreeGrafter"/>
</dbReference>
<evidence type="ECO:0000256" key="9">
    <source>
        <dbReference type="PIRSR" id="PIRSR604385-2"/>
    </source>
</evidence>
<comment type="similarity">
    <text evidence="3">Belongs to the Nudix hydrolase family. NudK subfamily.</text>
</comment>
<evidence type="ECO:0000256" key="7">
    <source>
        <dbReference type="ARBA" id="ARBA00032162"/>
    </source>
</evidence>
<keyword evidence="6" id="KW-0378">Hydrolase</keyword>
<feature type="binding site" evidence="9">
    <location>
        <position position="106"/>
    </location>
    <ligand>
        <name>Mg(2+)</name>
        <dbReference type="ChEBI" id="CHEBI:18420"/>
        <label>1</label>
    </ligand>
</feature>
<dbReference type="GO" id="GO:0016818">
    <property type="term" value="F:hydrolase activity, acting on acid anhydrides, in phosphorus-containing anhydrides"/>
    <property type="evidence" value="ECO:0007669"/>
    <property type="project" value="InterPro"/>
</dbReference>
<dbReference type="InterPro" id="IPR015797">
    <property type="entry name" value="NUDIX_hydrolase-like_dom_sf"/>
</dbReference>
<dbReference type="PANTHER" id="PTHR11839:SF18">
    <property type="entry name" value="NUDIX HYDROLASE DOMAIN-CONTAINING PROTEIN"/>
    <property type="match status" value="1"/>
</dbReference>
<dbReference type="PROSITE" id="PS51462">
    <property type="entry name" value="NUDIX"/>
    <property type="match status" value="1"/>
</dbReference>
<evidence type="ECO:0000256" key="6">
    <source>
        <dbReference type="ARBA" id="ARBA00022801"/>
    </source>
</evidence>
<keyword evidence="9" id="KW-0460">Magnesium</keyword>
<dbReference type="InterPro" id="IPR000086">
    <property type="entry name" value="NUDIX_hydrolase_dom"/>
</dbReference>
<evidence type="ECO:0000259" key="11">
    <source>
        <dbReference type="PROSITE" id="PS51462"/>
    </source>
</evidence>
<evidence type="ECO:0000256" key="1">
    <source>
        <dbReference type="ARBA" id="ARBA00000847"/>
    </source>
</evidence>
<evidence type="ECO:0000256" key="8">
    <source>
        <dbReference type="ARBA" id="ARBA00032272"/>
    </source>
</evidence>
<dbReference type="NCBIfam" id="TIGR00052">
    <property type="entry name" value="nudix-type nucleoside diphosphatase, YffH/AdpP family"/>
    <property type="match status" value="1"/>
</dbReference>
<dbReference type="GeneID" id="92385772"/>
<comment type="catalytic activity">
    <reaction evidence="1">
        <text>GDP-alpha-D-mannose + H2O = alpha-D-mannose 1-phosphate + GMP + 2 H(+)</text>
        <dbReference type="Rhea" id="RHEA:27978"/>
        <dbReference type="ChEBI" id="CHEBI:15377"/>
        <dbReference type="ChEBI" id="CHEBI:15378"/>
        <dbReference type="ChEBI" id="CHEBI:57527"/>
        <dbReference type="ChEBI" id="CHEBI:58115"/>
        <dbReference type="ChEBI" id="CHEBI:58409"/>
    </reaction>
</comment>
<proteinExistence type="inferred from homology"/>
<evidence type="ECO:0000313" key="13">
    <source>
        <dbReference type="Proteomes" id="UP000291623"/>
    </source>
</evidence>
<comment type="caution">
    <text evidence="12">The sequence shown here is derived from an EMBL/GenBank/DDBJ whole genome shotgun (WGS) entry which is preliminary data.</text>
</comment>
<dbReference type="AlphaFoldDB" id="A0AAE8UBN4"/>
<dbReference type="GO" id="GO:0005829">
    <property type="term" value="C:cytosol"/>
    <property type="evidence" value="ECO:0007669"/>
    <property type="project" value="TreeGrafter"/>
</dbReference>
<name>A0AAE8UBN4_9ENTR</name>
<evidence type="ECO:0000256" key="2">
    <source>
        <dbReference type="ARBA" id="ARBA00001946"/>
    </source>
</evidence>
<feature type="binding site" evidence="9">
    <location>
        <position position="155"/>
    </location>
    <ligand>
        <name>Mg(2+)</name>
        <dbReference type="ChEBI" id="CHEBI:18420"/>
        <label>1</label>
    </ligand>
</feature>
<comment type="subunit">
    <text evidence="4">Homodimer.</text>
</comment>
<organism evidence="12 13">
    <name type="scientific">Enterobacter quasihormaechei</name>
    <dbReference type="NCBI Taxonomy" id="2529382"/>
    <lineage>
        <taxon>Bacteria</taxon>
        <taxon>Pseudomonadati</taxon>
        <taxon>Pseudomonadota</taxon>
        <taxon>Gammaproteobacteria</taxon>
        <taxon>Enterobacterales</taxon>
        <taxon>Enterobacteriaceae</taxon>
        <taxon>Enterobacter</taxon>
    </lineage>
</organism>
<dbReference type="CDD" id="cd24157">
    <property type="entry name" value="NUDIX_GDPMK"/>
    <property type="match status" value="1"/>
</dbReference>
<dbReference type="Gene3D" id="3.90.79.10">
    <property type="entry name" value="Nucleoside Triphosphate Pyrophosphohydrolase"/>
    <property type="match status" value="1"/>
</dbReference>
<dbReference type="Proteomes" id="UP000291623">
    <property type="component" value="Unassembled WGS sequence"/>
</dbReference>
<evidence type="ECO:0000256" key="5">
    <source>
        <dbReference type="ARBA" id="ARBA00016377"/>
    </source>
</evidence>
<dbReference type="InterPro" id="IPR004385">
    <property type="entry name" value="NDP_pyrophosphatase"/>
</dbReference>
<sequence>MQSKRADIRIITSETLSDNWYNLKKYTFDLQRSDGDWQRQEREVYDRGNGATILLYNRDSKTVILTRQFRFPVFINGHEEDLIEAAAGLLDNLDPESRIKAEAEEETGFKVTRVEKVFEAYMSPGSVTEKLYFYLAEYHPQDRVSAGGGVKAEGEDIDVLEMTLDDALRGIENGQIVDGKTIMLLYHVALKGIL</sequence>
<reference evidence="12 13" key="1">
    <citation type="submission" date="2019-02" db="EMBL/GenBank/DDBJ databases">
        <title>The draft genome of Enterobacter spp. strains.</title>
        <authorList>
            <person name="Wang C."/>
            <person name="Feng Y."/>
            <person name="Zong Z."/>
        </authorList>
    </citation>
    <scope>NUCLEOTIDE SEQUENCE [LARGE SCALE GENOMIC DNA]</scope>
    <source>
        <strain evidence="12 13">WCHEQ120003</strain>
    </source>
</reference>
<evidence type="ECO:0000256" key="10">
    <source>
        <dbReference type="PIRSR" id="PIRSR604385-3"/>
    </source>
</evidence>
<feature type="domain" description="Nudix hydrolase" evidence="11">
    <location>
        <begin position="46"/>
        <end position="184"/>
    </location>
</feature>
<feature type="short sequence motif" description="Nudix box" evidence="10">
    <location>
        <begin position="88"/>
        <end position="109"/>
    </location>
</feature>
<feature type="binding site" evidence="9">
    <location>
        <position position="87"/>
    </location>
    <ligand>
        <name>Mg(2+)</name>
        <dbReference type="ChEBI" id="CHEBI:18420"/>
        <label>1</label>
    </ligand>
</feature>
<gene>
    <name evidence="12" type="ORF">E0L16_13370</name>
</gene>
<protein>
    <recommendedName>
        <fullName evidence="5">GDP-mannose pyrophosphatase</fullName>
    </recommendedName>
    <alternativeName>
        <fullName evidence="7">GDP-mannose hydrolase</fullName>
    </alternativeName>
    <alternativeName>
        <fullName evidence="8">GDPMK</fullName>
    </alternativeName>
</protein>
<evidence type="ECO:0000256" key="4">
    <source>
        <dbReference type="ARBA" id="ARBA00011738"/>
    </source>
</evidence>
<keyword evidence="9" id="KW-0479">Metal-binding</keyword>
<dbReference type="GO" id="GO:0046872">
    <property type="term" value="F:metal ion binding"/>
    <property type="evidence" value="ECO:0007669"/>
    <property type="project" value="UniProtKB-KW"/>
</dbReference>
<dbReference type="SUPFAM" id="SSF55811">
    <property type="entry name" value="Nudix"/>
    <property type="match status" value="1"/>
</dbReference>
<accession>A0AAE8UBN4</accession>
<dbReference type="GO" id="GO:0006753">
    <property type="term" value="P:nucleoside phosphate metabolic process"/>
    <property type="evidence" value="ECO:0007669"/>
    <property type="project" value="TreeGrafter"/>
</dbReference>
<dbReference type="RefSeq" id="WP_131637123.1">
    <property type="nucleotide sequence ID" value="NZ_SJON01000009.1"/>
</dbReference>
<evidence type="ECO:0000313" key="12">
    <source>
        <dbReference type="EMBL" id="TCB86148.1"/>
    </source>
</evidence>
<feature type="binding site" evidence="9">
    <location>
        <position position="102"/>
    </location>
    <ligand>
        <name>Mg(2+)</name>
        <dbReference type="ChEBI" id="CHEBI:18420"/>
        <label>1</label>
    </ligand>
</feature>